<name>A0A437M1J4_9PROT</name>
<sequence>MRRLSTLSALGMTTLLMSTPAVITEPAARVEVRPAPPEAPRAPMPALPPNPNSPRASVPGSVRRRLARQGGGNV</sequence>
<feature type="region of interest" description="Disordered" evidence="1">
    <location>
        <begin position="30"/>
        <end position="74"/>
    </location>
</feature>
<accession>A0A437M1J4</accession>
<proteinExistence type="predicted"/>
<keyword evidence="2" id="KW-0732">Signal</keyword>
<evidence type="ECO:0000256" key="2">
    <source>
        <dbReference type="SAM" id="SignalP"/>
    </source>
</evidence>
<gene>
    <name evidence="3" type="ORF">EOD42_22325</name>
</gene>
<evidence type="ECO:0000256" key="1">
    <source>
        <dbReference type="SAM" id="MobiDB-lite"/>
    </source>
</evidence>
<feature type="signal peptide" evidence="2">
    <location>
        <begin position="1"/>
        <end position="23"/>
    </location>
</feature>
<organism evidence="3 4">
    <name type="scientific">Rhodovarius crocodyli</name>
    <dbReference type="NCBI Taxonomy" id="1979269"/>
    <lineage>
        <taxon>Bacteria</taxon>
        <taxon>Pseudomonadati</taxon>
        <taxon>Pseudomonadota</taxon>
        <taxon>Alphaproteobacteria</taxon>
        <taxon>Acetobacterales</taxon>
        <taxon>Roseomonadaceae</taxon>
        <taxon>Rhodovarius</taxon>
    </lineage>
</organism>
<dbReference type="Proteomes" id="UP000282957">
    <property type="component" value="Unassembled WGS sequence"/>
</dbReference>
<feature type="compositionally biased region" description="Pro residues" evidence="1">
    <location>
        <begin position="34"/>
        <end position="52"/>
    </location>
</feature>
<keyword evidence="4" id="KW-1185">Reference proteome</keyword>
<dbReference type="AlphaFoldDB" id="A0A437M1J4"/>
<dbReference type="RefSeq" id="WP_127789811.1">
    <property type="nucleotide sequence ID" value="NZ_SACL01000011.1"/>
</dbReference>
<dbReference type="EMBL" id="SACL01000011">
    <property type="protein sequence ID" value="RVT91394.1"/>
    <property type="molecule type" value="Genomic_DNA"/>
</dbReference>
<protein>
    <submittedName>
        <fullName evidence="3">Uncharacterized protein</fullName>
    </submittedName>
</protein>
<reference evidence="3 4" key="1">
    <citation type="submission" date="2019-01" db="EMBL/GenBank/DDBJ databases">
        <authorList>
            <person name="Chen W.-M."/>
        </authorList>
    </citation>
    <scope>NUCLEOTIDE SEQUENCE [LARGE SCALE GENOMIC DNA]</scope>
    <source>
        <strain evidence="3 4">CCP-6</strain>
    </source>
</reference>
<feature type="chain" id="PRO_5019475849" evidence="2">
    <location>
        <begin position="24"/>
        <end position="74"/>
    </location>
</feature>
<evidence type="ECO:0000313" key="3">
    <source>
        <dbReference type="EMBL" id="RVT91394.1"/>
    </source>
</evidence>
<evidence type="ECO:0000313" key="4">
    <source>
        <dbReference type="Proteomes" id="UP000282957"/>
    </source>
</evidence>
<comment type="caution">
    <text evidence="3">The sequence shown here is derived from an EMBL/GenBank/DDBJ whole genome shotgun (WGS) entry which is preliminary data.</text>
</comment>